<dbReference type="EMBL" id="ML178858">
    <property type="protein sequence ID" value="TFK96553.1"/>
    <property type="molecule type" value="Genomic_DNA"/>
</dbReference>
<protein>
    <submittedName>
        <fullName evidence="4">MoaB/Mog domain-containing protein</fullName>
    </submittedName>
</protein>
<dbReference type="Pfam" id="PF00994">
    <property type="entry name" value="MoCF_biosynth"/>
    <property type="match status" value="1"/>
</dbReference>
<keyword evidence="5" id="KW-1185">Reference proteome</keyword>
<dbReference type="InterPro" id="IPR001453">
    <property type="entry name" value="MoaB/Mog_dom"/>
</dbReference>
<organism evidence="4 5">
    <name type="scientific">Pterulicium gracile</name>
    <dbReference type="NCBI Taxonomy" id="1884261"/>
    <lineage>
        <taxon>Eukaryota</taxon>
        <taxon>Fungi</taxon>
        <taxon>Dikarya</taxon>
        <taxon>Basidiomycota</taxon>
        <taxon>Agaricomycotina</taxon>
        <taxon>Agaricomycetes</taxon>
        <taxon>Agaricomycetidae</taxon>
        <taxon>Agaricales</taxon>
        <taxon>Pleurotineae</taxon>
        <taxon>Pterulaceae</taxon>
        <taxon>Pterulicium</taxon>
    </lineage>
</organism>
<keyword evidence="2" id="KW-0501">Molybdenum cofactor biosynthesis</keyword>
<comment type="pathway">
    <text evidence="1">Cofactor biosynthesis; molybdopterin biosynthesis.</text>
</comment>
<dbReference type="GO" id="GO:0006777">
    <property type="term" value="P:Mo-molybdopterin cofactor biosynthetic process"/>
    <property type="evidence" value="ECO:0007669"/>
    <property type="project" value="UniProtKB-KW"/>
</dbReference>
<dbReference type="Gene3D" id="3.40.980.10">
    <property type="entry name" value="MoaB/Mog-like domain"/>
    <property type="match status" value="1"/>
</dbReference>
<dbReference type="InterPro" id="IPR051920">
    <property type="entry name" value="MPT_Adenylyltrnsfr/MoaC-Rel"/>
</dbReference>
<dbReference type="STRING" id="1884261.A0A5C3QDL4"/>
<dbReference type="Proteomes" id="UP000305067">
    <property type="component" value="Unassembled WGS sequence"/>
</dbReference>
<reference evidence="4 5" key="1">
    <citation type="journal article" date="2019" name="Nat. Ecol. Evol.">
        <title>Megaphylogeny resolves global patterns of mushroom evolution.</title>
        <authorList>
            <person name="Varga T."/>
            <person name="Krizsan K."/>
            <person name="Foldi C."/>
            <person name="Dima B."/>
            <person name="Sanchez-Garcia M."/>
            <person name="Sanchez-Ramirez S."/>
            <person name="Szollosi G.J."/>
            <person name="Szarkandi J.G."/>
            <person name="Papp V."/>
            <person name="Albert L."/>
            <person name="Andreopoulos W."/>
            <person name="Angelini C."/>
            <person name="Antonin V."/>
            <person name="Barry K.W."/>
            <person name="Bougher N.L."/>
            <person name="Buchanan P."/>
            <person name="Buyck B."/>
            <person name="Bense V."/>
            <person name="Catcheside P."/>
            <person name="Chovatia M."/>
            <person name="Cooper J."/>
            <person name="Damon W."/>
            <person name="Desjardin D."/>
            <person name="Finy P."/>
            <person name="Geml J."/>
            <person name="Haridas S."/>
            <person name="Hughes K."/>
            <person name="Justo A."/>
            <person name="Karasinski D."/>
            <person name="Kautmanova I."/>
            <person name="Kiss B."/>
            <person name="Kocsube S."/>
            <person name="Kotiranta H."/>
            <person name="LaButti K.M."/>
            <person name="Lechner B.E."/>
            <person name="Liimatainen K."/>
            <person name="Lipzen A."/>
            <person name="Lukacs Z."/>
            <person name="Mihaltcheva S."/>
            <person name="Morgado L.N."/>
            <person name="Niskanen T."/>
            <person name="Noordeloos M.E."/>
            <person name="Ohm R.A."/>
            <person name="Ortiz-Santana B."/>
            <person name="Ovrebo C."/>
            <person name="Racz N."/>
            <person name="Riley R."/>
            <person name="Savchenko A."/>
            <person name="Shiryaev A."/>
            <person name="Soop K."/>
            <person name="Spirin V."/>
            <person name="Szebenyi C."/>
            <person name="Tomsovsky M."/>
            <person name="Tulloss R.E."/>
            <person name="Uehling J."/>
            <person name="Grigoriev I.V."/>
            <person name="Vagvolgyi C."/>
            <person name="Papp T."/>
            <person name="Martin F.M."/>
            <person name="Miettinen O."/>
            <person name="Hibbett D.S."/>
            <person name="Nagy L.G."/>
        </authorList>
    </citation>
    <scope>NUCLEOTIDE SEQUENCE [LARGE SCALE GENOMIC DNA]</scope>
    <source>
        <strain evidence="4 5">CBS 309.79</strain>
    </source>
</reference>
<evidence type="ECO:0000313" key="5">
    <source>
        <dbReference type="Proteomes" id="UP000305067"/>
    </source>
</evidence>
<evidence type="ECO:0000256" key="2">
    <source>
        <dbReference type="ARBA" id="ARBA00023150"/>
    </source>
</evidence>
<dbReference type="SUPFAM" id="SSF53218">
    <property type="entry name" value="Molybdenum cofactor biosynthesis proteins"/>
    <property type="match status" value="1"/>
</dbReference>
<name>A0A5C3QDL4_9AGAR</name>
<evidence type="ECO:0000256" key="1">
    <source>
        <dbReference type="ARBA" id="ARBA00005046"/>
    </source>
</evidence>
<evidence type="ECO:0000259" key="3">
    <source>
        <dbReference type="Pfam" id="PF00994"/>
    </source>
</evidence>
<sequence length="177" mass="19066">MSSKIRFATITINTASFQDPSADLATPIAQSTLEATGAFELAAPPSYLPEDSPDKFDAQLKAKLLELGDKGDVDLVFTIGCTGFGPRERSPEVVKSLITRDAPGLVHLMLTASFQKTPYAAVSRPAAGIYKDRVLMITLPGGSKAVRENIEALVGSEVLQRCVRYMEGGRHVKDVQK</sequence>
<dbReference type="PANTHER" id="PTHR43764">
    <property type="entry name" value="MOLYBDENUM COFACTOR BIOSYNTHESIS"/>
    <property type="match status" value="1"/>
</dbReference>
<dbReference type="OrthoDB" id="4349954at2759"/>
<proteinExistence type="predicted"/>
<gene>
    <name evidence="4" type="ORF">BDV98DRAFT_597459</name>
</gene>
<evidence type="ECO:0000313" key="4">
    <source>
        <dbReference type="EMBL" id="TFK96553.1"/>
    </source>
</evidence>
<dbReference type="InterPro" id="IPR036425">
    <property type="entry name" value="MoaB/Mog-like_dom_sf"/>
</dbReference>
<accession>A0A5C3QDL4</accession>
<dbReference type="PANTHER" id="PTHR43764:SF1">
    <property type="entry name" value="MOLYBDOPTERIN MOLYBDOTRANSFERASE"/>
    <property type="match status" value="1"/>
</dbReference>
<dbReference type="AlphaFoldDB" id="A0A5C3QDL4"/>
<feature type="domain" description="MoaB/Mog" evidence="3">
    <location>
        <begin position="51"/>
        <end position="154"/>
    </location>
</feature>